<protein>
    <submittedName>
        <fullName evidence="1">Uncharacterized protein</fullName>
    </submittedName>
</protein>
<dbReference type="EMBL" id="FCOE02000068">
    <property type="protein sequence ID" value="SAL01547.1"/>
    <property type="molecule type" value="Genomic_DNA"/>
</dbReference>
<evidence type="ECO:0000313" key="1">
    <source>
        <dbReference type="EMBL" id="SAL01547.1"/>
    </source>
</evidence>
<keyword evidence="2" id="KW-1185">Reference proteome</keyword>
<name>A0A158E6H0_9BURK</name>
<reference evidence="1" key="1">
    <citation type="submission" date="2016-01" db="EMBL/GenBank/DDBJ databases">
        <authorList>
            <person name="Peeters C."/>
        </authorList>
    </citation>
    <scope>NUCLEOTIDE SEQUENCE [LARGE SCALE GENOMIC DNA]</scope>
    <source>
        <strain evidence="1">LMG 29323</strain>
    </source>
</reference>
<dbReference type="Proteomes" id="UP000054911">
    <property type="component" value="Unassembled WGS sequence"/>
</dbReference>
<sequence>MRVEVRDRAAWLQRVEARISAIKSERRKRDMEYEDEWRSSVFGGRLLLMIWPNAKPSPVEFEYPSIYSFVDLNVLNSMRRVLMSTEINAIFFESDELAAAGVLAEPVW</sequence>
<dbReference type="STRING" id="1777141.AWB80_08150"/>
<gene>
    <name evidence="1" type="ORF">AWB80_08150</name>
</gene>
<organism evidence="1 2">
    <name type="scientific">Caballeronia pedi</name>
    <dbReference type="NCBI Taxonomy" id="1777141"/>
    <lineage>
        <taxon>Bacteria</taxon>
        <taxon>Pseudomonadati</taxon>
        <taxon>Pseudomonadota</taxon>
        <taxon>Betaproteobacteria</taxon>
        <taxon>Burkholderiales</taxon>
        <taxon>Burkholderiaceae</taxon>
        <taxon>Caballeronia</taxon>
    </lineage>
</organism>
<proteinExistence type="predicted"/>
<comment type="caution">
    <text evidence="1">The sequence shown here is derived from an EMBL/GenBank/DDBJ whole genome shotgun (WGS) entry which is preliminary data.</text>
</comment>
<dbReference type="AlphaFoldDB" id="A0A158E6H0"/>
<dbReference type="RefSeq" id="WP_143328255.1">
    <property type="nucleotide sequence ID" value="NZ_FCOE02000068.1"/>
</dbReference>
<accession>A0A158E6H0</accession>
<evidence type="ECO:0000313" key="2">
    <source>
        <dbReference type="Proteomes" id="UP000054911"/>
    </source>
</evidence>